<dbReference type="InterPro" id="IPR035919">
    <property type="entry name" value="EAL_sf"/>
</dbReference>
<evidence type="ECO:0000313" key="7">
    <source>
        <dbReference type="EMBL" id="OZM56489.1"/>
    </source>
</evidence>
<evidence type="ECO:0000256" key="2">
    <source>
        <dbReference type="SAM" id="Phobius"/>
    </source>
</evidence>
<dbReference type="SUPFAM" id="SSF55073">
    <property type="entry name" value="Nucleotide cyclase"/>
    <property type="match status" value="1"/>
</dbReference>
<dbReference type="PANTHER" id="PTHR44757:SF2">
    <property type="entry name" value="BIOFILM ARCHITECTURE MAINTENANCE PROTEIN MBAA"/>
    <property type="match status" value="1"/>
</dbReference>
<dbReference type="SMART" id="SM00091">
    <property type="entry name" value="PAS"/>
    <property type="match status" value="2"/>
</dbReference>
<feature type="transmembrane region" description="Helical" evidence="2">
    <location>
        <begin position="7"/>
        <end position="26"/>
    </location>
</feature>
<gene>
    <name evidence="7" type="ORF">CIB95_11985</name>
</gene>
<accession>A0A263BRZ7</accession>
<feature type="domain" description="PAC" evidence="4">
    <location>
        <begin position="276"/>
        <end position="326"/>
    </location>
</feature>
<feature type="domain" description="EAL" evidence="5">
    <location>
        <begin position="501"/>
        <end position="554"/>
    </location>
</feature>
<dbReference type="NCBIfam" id="TIGR00254">
    <property type="entry name" value="GGDEF"/>
    <property type="match status" value="1"/>
</dbReference>
<dbReference type="PROSITE" id="PS50887">
    <property type="entry name" value="GGDEF"/>
    <property type="match status" value="1"/>
</dbReference>
<dbReference type="InterPro" id="IPR035965">
    <property type="entry name" value="PAS-like_dom_sf"/>
</dbReference>
<evidence type="ECO:0008006" key="9">
    <source>
        <dbReference type="Google" id="ProtNLM"/>
    </source>
</evidence>
<evidence type="ECO:0000259" key="6">
    <source>
        <dbReference type="PROSITE" id="PS50887"/>
    </source>
</evidence>
<dbReference type="NCBIfam" id="TIGR00229">
    <property type="entry name" value="sensory_box"/>
    <property type="match status" value="2"/>
</dbReference>
<dbReference type="PANTHER" id="PTHR44757">
    <property type="entry name" value="DIGUANYLATE CYCLASE DGCP"/>
    <property type="match status" value="1"/>
</dbReference>
<dbReference type="InterPro" id="IPR029787">
    <property type="entry name" value="Nucleotide_cyclase"/>
</dbReference>
<dbReference type="EMBL" id="NPIA01000006">
    <property type="protein sequence ID" value="OZM56489.1"/>
    <property type="molecule type" value="Genomic_DNA"/>
</dbReference>
<sequence>MHYKGRLTAVAFILSFRGIWFYYYNFLYGHTLHFSEVTITILLLFPAWWIGKQFDQVSELKQKLELRKEKLLKEIRVSENRYNNFVEKSPNFVVIYDTEGKITYANKKTLSLLEAENESEVLGKSMLDFIDPIQHDEGRKRLNDALQHIPVEPIEYKVITLKKRIIYIESVVMQITDEGKQALMFVALDVTKRKEAEMLRNQQERNYESLVKTSPIGIIVHKNEKIIWVNPAALKIAGVQHEHDLIGTSLTKLIEPTKIDIINERIQKIEQGHQVKPIEYKIIRPDGSFIYAEINGYKTNFQGQDVILSFAVDITERKKQLEKINDLAYYDTLTSLPNRNLLTRHLESAITDAIENGKKGYTLFLDLDRFKNINDTYGHSSGDELLKKVTEKLKSMSLLKNEFISRYGGDEFIIVINSNKSISEVAFIAEEISSILRKPVFVRGLPMYISTSIGISIFPRDGQDSDTLIKNADIAMYTAKESGRDNYKFYSNNLYEENVRRMEIERELRTAIEKKQLYLQYQPKVEIKTNKVIGSEALLRWNNKKMDRRRLARC</sequence>
<dbReference type="Gene3D" id="3.30.70.270">
    <property type="match status" value="1"/>
</dbReference>
<reference evidence="8" key="1">
    <citation type="submission" date="2017-08" db="EMBL/GenBank/DDBJ databases">
        <authorList>
            <person name="Huang Z."/>
        </authorList>
    </citation>
    <scope>NUCLEOTIDE SEQUENCE [LARGE SCALE GENOMIC DNA]</scope>
    <source>
        <strain evidence="8">SA5d-4</strain>
    </source>
</reference>
<keyword evidence="2" id="KW-1133">Transmembrane helix</keyword>
<dbReference type="InterPro" id="IPR001610">
    <property type="entry name" value="PAC"/>
</dbReference>
<evidence type="ECO:0000313" key="8">
    <source>
        <dbReference type="Proteomes" id="UP000217083"/>
    </source>
</evidence>
<name>A0A263BRZ7_9BACI</name>
<reference evidence="7 8" key="2">
    <citation type="submission" date="2017-09" db="EMBL/GenBank/DDBJ databases">
        <title>Bacillus patelloidae sp. nov., isolated from the intestinal tract of a marine limpet.</title>
        <authorList>
            <person name="Liu R."/>
            <person name="Dong C."/>
            <person name="Shao Z."/>
        </authorList>
    </citation>
    <scope>NUCLEOTIDE SEQUENCE [LARGE SCALE GENOMIC DNA]</scope>
    <source>
        <strain evidence="7 8">SA5d-4</strain>
    </source>
</reference>
<dbReference type="InterPro" id="IPR043128">
    <property type="entry name" value="Rev_trsase/Diguanyl_cyclase"/>
</dbReference>
<dbReference type="Gene3D" id="3.20.20.450">
    <property type="entry name" value="EAL domain"/>
    <property type="match status" value="1"/>
</dbReference>
<evidence type="ECO:0000256" key="1">
    <source>
        <dbReference type="SAM" id="Coils"/>
    </source>
</evidence>
<dbReference type="Pfam" id="PF00563">
    <property type="entry name" value="EAL"/>
    <property type="match status" value="1"/>
</dbReference>
<keyword evidence="2" id="KW-0812">Transmembrane</keyword>
<dbReference type="InterPro" id="IPR000014">
    <property type="entry name" value="PAS"/>
</dbReference>
<dbReference type="AlphaFoldDB" id="A0A263BRZ7"/>
<keyword evidence="8" id="KW-1185">Reference proteome</keyword>
<keyword evidence="1" id="KW-0175">Coiled coil</keyword>
<organism evidence="7 8">
    <name type="scientific">Lottiidibacillus patelloidae</name>
    <dbReference type="NCBI Taxonomy" id="2670334"/>
    <lineage>
        <taxon>Bacteria</taxon>
        <taxon>Bacillati</taxon>
        <taxon>Bacillota</taxon>
        <taxon>Bacilli</taxon>
        <taxon>Bacillales</taxon>
        <taxon>Bacillaceae</taxon>
        <taxon>Lottiidibacillus</taxon>
    </lineage>
</organism>
<dbReference type="SUPFAM" id="SSF141868">
    <property type="entry name" value="EAL domain-like"/>
    <property type="match status" value="1"/>
</dbReference>
<dbReference type="CDD" id="cd01949">
    <property type="entry name" value="GGDEF"/>
    <property type="match status" value="1"/>
</dbReference>
<dbReference type="RefSeq" id="WP_094925494.1">
    <property type="nucleotide sequence ID" value="NZ_NPIA01000006.1"/>
</dbReference>
<protein>
    <recommendedName>
        <fullName evidence="9">Diguanylate cyclase</fullName>
    </recommendedName>
</protein>
<dbReference type="InterPro" id="IPR013767">
    <property type="entry name" value="PAS_fold"/>
</dbReference>
<dbReference type="PROSITE" id="PS50112">
    <property type="entry name" value="PAS"/>
    <property type="match status" value="1"/>
</dbReference>
<feature type="domain" description="GGDEF" evidence="6">
    <location>
        <begin position="358"/>
        <end position="492"/>
    </location>
</feature>
<dbReference type="PROSITE" id="PS50883">
    <property type="entry name" value="EAL"/>
    <property type="match status" value="1"/>
</dbReference>
<dbReference type="Pfam" id="PF00990">
    <property type="entry name" value="GGDEF"/>
    <property type="match status" value="1"/>
</dbReference>
<keyword evidence="2" id="KW-0472">Membrane</keyword>
<dbReference type="Gene3D" id="3.30.450.20">
    <property type="entry name" value="PAS domain"/>
    <property type="match status" value="2"/>
</dbReference>
<evidence type="ECO:0000259" key="3">
    <source>
        <dbReference type="PROSITE" id="PS50112"/>
    </source>
</evidence>
<dbReference type="InterPro" id="IPR052155">
    <property type="entry name" value="Biofilm_reg_signaling"/>
</dbReference>
<comment type="caution">
    <text evidence="7">The sequence shown here is derived from an EMBL/GenBank/DDBJ whole genome shotgun (WGS) entry which is preliminary data.</text>
</comment>
<evidence type="ECO:0000259" key="4">
    <source>
        <dbReference type="PROSITE" id="PS50113"/>
    </source>
</evidence>
<evidence type="ECO:0000259" key="5">
    <source>
        <dbReference type="PROSITE" id="PS50883"/>
    </source>
</evidence>
<dbReference type="SMART" id="SM00267">
    <property type="entry name" value="GGDEF"/>
    <property type="match status" value="1"/>
</dbReference>
<dbReference type="PROSITE" id="PS50113">
    <property type="entry name" value="PAC"/>
    <property type="match status" value="1"/>
</dbReference>
<dbReference type="GO" id="GO:0006355">
    <property type="term" value="P:regulation of DNA-templated transcription"/>
    <property type="evidence" value="ECO:0007669"/>
    <property type="project" value="InterPro"/>
</dbReference>
<dbReference type="InterPro" id="IPR001633">
    <property type="entry name" value="EAL_dom"/>
</dbReference>
<dbReference type="SUPFAM" id="SSF55785">
    <property type="entry name" value="PYP-like sensor domain (PAS domain)"/>
    <property type="match status" value="2"/>
</dbReference>
<feature type="domain" description="PAS" evidence="3">
    <location>
        <begin position="78"/>
        <end position="149"/>
    </location>
</feature>
<dbReference type="SMART" id="SM00086">
    <property type="entry name" value="PAC"/>
    <property type="match status" value="2"/>
</dbReference>
<dbReference type="Proteomes" id="UP000217083">
    <property type="component" value="Unassembled WGS sequence"/>
</dbReference>
<dbReference type="Pfam" id="PF13426">
    <property type="entry name" value="PAS_9"/>
    <property type="match status" value="1"/>
</dbReference>
<dbReference type="InterPro" id="IPR000700">
    <property type="entry name" value="PAS-assoc_C"/>
</dbReference>
<proteinExistence type="predicted"/>
<feature type="coiled-coil region" evidence="1">
    <location>
        <begin position="54"/>
        <end position="88"/>
    </location>
</feature>
<dbReference type="CDD" id="cd00130">
    <property type="entry name" value="PAS"/>
    <property type="match status" value="2"/>
</dbReference>
<dbReference type="Pfam" id="PF00989">
    <property type="entry name" value="PAS"/>
    <property type="match status" value="1"/>
</dbReference>
<dbReference type="InterPro" id="IPR000160">
    <property type="entry name" value="GGDEF_dom"/>
</dbReference>